<keyword evidence="3" id="KW-1185">Reference proteome</keyword>
<feature type="transmembrane region" description="Helical" evidence="1">
    <location>
        <begin position="41"/>
        <end position="62"/>
    </location>
</feature>
<keyword evidence="1" id="KW-1133">Transmembrane helix</keyword>
<feature type="transmembrane region" description="Helical" evidence="1">
    <location>
        <begin position="6"/>
        <end position="29"/>
    </location>
</feature>
<evidence type="ECO:0000313" key="2">
    <source>
        <dbReference type="EMBL" id="MCQ8185937.1"/>
    </source>
</evidence>
<evidence type="ECO:0000313" key="3">
    <source>
        <dbReference type="Proteomes" id="UP001142610"/>
    </source>
</evidence>
<dbReference type="AlphaFoldDB" id="A0A9X2LAA6"/>
<evidence type="ECO:0000256" key="1">
    <source>
        <dbReference type="SAM" id="Phobius"/>
    </source>
</evidence>
<sequence>MSVIQELVPILIGLGALAGGIFLLTRAVLWSELPADQRPPYALMGLMGGGYGFLLAIGVSWLPDADNIDFPLWFAAIAGAFNFTALLVMRRVFYRANRGTYHQNDIADARK</sequence>
<organism evidence="2 3">
    <name type="scientific">Parvularcula maris</name>
    <dbReference type="NCBI Taxonomy" id="2965077"/>
    <lineage>
        <taxon>Bacteria</taxon>
        <taxon>Pseudomonadati</taxon>
        <taxon>Pseudomonadota</taxon>
        <taxon>Alphaproteobacteria</taxon>
        <taxon>Parvularculales</taxon>
        <taxon>Parvularculaceae</taxon>
        <taxon>Parvularcula</taxon>
    </lineage>
</organism>
<gene>
    <name evidence="2" type="ORF">NOG11_11105</name>
</gene>
<reference evidence="2" key="1">
    <citation type="submission" date="2022-07" db="EMBL/GenBank/DDBJ databases">
        <title>Parvularcula maris sp. nov., an algicidal bacterium isolated from seawater.</title>
        <authorList>
            <person name="Li F."/>
        </authorList>
    </citation>
    <scope>NUCLEOTIDE SEQUENCE</scope>
    <source>
        <strain evidence="2">BGMRC 0090</strain>
    </source>
</reference>
<dbReference type="RefSeq" id="WP_256619833.1">
    <property type="nucleotide sequence ID" value="NZ_JANIBC010000009.1"/>
</dbReference>
<proteinExistence type="predicted"/>
<protein>
    <submittedName>
        <fullName evidence="2">Uncharacterized protein</fullName>
    </submittedName>
</protein>
<accession>A0A9X2LAA6</accession>
<keyword evidence="1" id="KW-0472">Membrane</keyword>
<name>A0A9X2LAA6_9PROT</name>
<comment type="caution">
    <text evidence="2">The sequence shown here is derived from an EMBL/GenBank/DDBJ whole genome shotgun (WGS) entry which is preliminary data.</text>
</comment>
<feature type="transmembrane region" description="Helical" evidence="1">
    <location>
        <begin position="68"/>
        <end position="88"/>
    </location>
</feature>
<dbReference type="Proteomes" id="UP001142610">
    <property type="component" value="Unassembled WGS sequence"/>
</dbReference>
<keyword evidence="1" id="KW-0812">Transmembrane</keyword>
<dbReference type="EMBL" id="JANIBC010000009">
    <property type="protein sequence ID" value="MCQ8185937.1"/>
    <property type="molecule type" value="Genomic_DNA"/>
</dbReference>